<dbReference type="EMBL" id="LRGB01000915">
    <property type="protein sequence ID" value="KZS15204.1"/>
    <property type="molecule type" value="Genomic_DNA"/>
</dbReference>
<gene>
    <name evidence="2" type="ORF">APZ42_019280</name>
</gene>
<sequence length="90" mass="10621">MIKKVLQNLKENRTTKAKTLQNKTLIIIPWDIPNLDINCTCQMLLLNSVYHLEELRFIFQIIINIIIIDTSFKNNILIGMIYFSLFKSIH</sequence>
<dbReference type="AlphaFoldDB" id="A0A164YFN6"/>
<accession>A0A164YFN6</accession>
<evidence type="ECO:0000313" key="3">
    <source>
        <dbReference type="Proteomes" id="UP000076858"/>
    </source>
</evidence>
<keyword evidence="3" id="KW-1185">Reference proteome</keyword>
<dbReference type="Proteomes" id="UP000076858">
    <property type="component" value="Unassembled WGS sequence"/>
</dbReference>
<feature type="transmembrane region" description="Helical" evidence="1">
    <location>
        <begin position="57"/>
        <end position="85"/>
    </location>
</feature>
<organism evidence="2 3">
    <name type="scientific">Daphnia magna</name>
    <dbReference type="NCBI Taxonomy" id="35525"/>
    <lineage>
        <taxon>Eukaryota</taxon>
        <taxon>Metazoa</taxon>
        <taxon>Ecdysozoa</taxon>
        <taxon>Arthropoda</taxon>
        <taxon>Crustacea</taxon>
        <taxon>Branchiopoda</taxon>
        <taxon>Diplostraca</taxon>
        <taxon>Cladocera</taxon>
        <taxon>Anomopoda</taxon>
        <taxon>Daphniidae</taxon>
        <taxon>Daphnia</taxon>
    </lineage>
</organism>
<keyword evidence="1" id="KW-1133">Transmembrane helix</keyword>
<comment type="caution">
    <text evidence="2">The sequence shown here is derived from an EMBL/GenBank/DDBJ whole genome shotgun (WGS) entry which is preliminary data.</text>
</comment>
<reference evidence="2 3" key="1">
    <citation type="submission" date="2016-03" db="EMBL/GenBank/DDBJ databases">
        <title>EvidentialGene: Evidence-directed Construction of Genes on Genomes.</title>
        <authorList>
            <person name="Gilbert D.G."/>
            <person name="Choi J.-H."/>
            <person name="Mockaitis K."/>
            <person name="Colbourne J."/>
            <person name="Pfrender M."/>
        </authorList>
    </citation>
    <scope>NUCLEOTIDE SEQUENCE [LARGE SCALE GENOMIC DNA]</scope>
    <source>
        <strain evidence="2 3">Xinb3</strain>
        <tissue evidence="2">Complete organism</tissue>
    </source>
</reference>
<keyword evidence="1" id="KW-0472">Membrane</keyword>
<keyword evidence="1" id="KW-0812">Transmembrane</keyword>
<name>A0A164YFN6_9CRUS</name>
<evidence type="ECO:0000256" key="1">
    <source>
        <dbReference type="SAM" id="Phobius"/>
    </source>
</evidence>
<proteinExistence type="predicted"/>
<evidence type="ECO:0000313" key="2">
    <source>
        <dbReference type="EMBL" id="KZS15204.1"/>
    </source>
</evidence>
<protein>
    <submittedName>
        <fullName evidence="2">Uncharacterized protein</fullName>
    </submittedName>
</protein>